<gene>
    <name evidence="9" type="ORF">APZ42_027388</name>
</gene>
<evidence type="ECO:0000256" key="6">
    <source>
        <dbReference type="ARBA" id="ARBA00023239"/>
    </source>
</evidence>
<accession>A0A0P5W5Q4</accession>
<evidence type="ECO:0000256" key="2">
    <source>
        <dbReference type="ARBA" id="ARBA00022741"/>
    </source>
</evidence>
<feature type="binding site" evidence="8">
    <location>
        <begin position="210"/>
        <end position="216"/>
    </location>
    <ligand>
        <name>(6S)-NADPHX</name>
        <dbReference type="ChEBI" id="CHEBI:64076"/>
    </ligand>
</feature>
<dbReference type="GO" id="GO:0047453">
    <property type="term" value="F:ATP-dependent NAD(P)H-hydrate dehydratase activity"/>
    <property type="evidence" value="ECO:0007669"/>
    <property type="project" value="UniProtKB-UniRule"/>
</dbReference>
<keyword evidence="10" id="KW-1185">Reference proteome</keyword>
<evidence type="ECO:0000313" key="9">
    <source>
        <dbReference type="EMBL" id="KZS08685.1"/>
    </source>
</evidence>
<comment type="catalytic activity">
    <reaction evidence="8">
        <text>(6S)-NADHX + ATP = ADP + phosphate + NADH + H(+)</text>
        <dbReference type="Rhea" id="RHEA:19017"/>
        <dbReference type="ChEBI" id="CHEBI:15378"/>
        <dbReference type="ChEBI" id="CHEBI:30616"/>
        <dbReference type="ChEBI" id="CHEBI:43474"/>
        <dbReference type="ChEBI" id="CHEBI:57945"/>
        <dbReference type="ChEBI" id="CHEBI:64074"/>
        <dbReference type="ChEBI" id="CHEBI:456216"/>
        <dbReference type="EC" id="4.2.1.93"/>
    </reaction>
</comment>
<evidence type="ECO:0000256" key="1">
    <source>
        <dbReference type="ARBA" id="ARBA00022553"/>
    </source>
</evidence>
<keyword evidence="3 8" id="KW-0067">ATP-binding</keyword>
<feature type="binding site" evidence="8">
    <location>
        <position position="281"/>
    </location>
    <ligand>
        <name>(6S)-NADPHX</name>
        <dbReference type="ChEBI" id="CHEBI:64076"/>
    </ligand>
</feature>
<feature type="binding site" evidence="8">
    <location>
        <position position="157"/>
    </location>
    <ligand>
        <name>(6S)-NADPHX</name>
        <dbReference type="ChEBI" id="CHEBI:64076"/>
    </ligand>
</feature>
<dbReference type="GO" id="GO:0046496">
    <property type="term" value="P:nicotinamide nucleotide metabolic process"/>
    <property type="evidence" value="ECO:0007669"/>
    <property type="project" value="UniProtKB-UniRule"/>
</dbReference>
<dbReference type="HAMAP" id="MF_01965">
    <property type="entry name" value="NADHX_dehydratase"/>
    <property type="match status" value="1"/>
</dbReference>
<evidence type="ECO:0000256" key="4">
    <source>
        <dbReference type="ARBA" id="ARBA00022857"/>
    </source>
</evidence>
<feature type="binding site" evidence="8">
    <location>
        <begin position="252"/>
        <end position="256"/>
    </location>
    <ligand>
        <name>ATP</name>
        <dbReference type="ChEBI" id="CHEBI:30616"/>
    </ligand>
</feature>
<dbReference type="SUPFAM" id="SSF53613">
    <property type="entry name" value="Ribokinase-like"/>
    <property type="match status" value="1"/>
</dbReference>
<comment type="similarity">
    <text evidence="8">Belongs to the NnrD/CARKD family.</text>
</comment>
<keyword evidence="5 8" id="KW-0520">NAD</keyword>
<evidence type="ECO:0000256" key="5">
    <source>
        <dbReference type="ARBA" id="ARBA00023027"/>
    </source>
</evidence>
<dbReference type="OrthoDB" id="8110916at2759"/>
<dbReference type="EC" id="4.2.1.93" evidence="8"/>
<dbReference type="CDD" id="cd01171">
    <property type="entry name" value="YXKO-related"/>
    <property type="match status" value="1"/>
</dbReference>
<keyword evidence="2 8" id="KW-0547">Nucleotide-binding</keyword>
<evidence type="ECO:0000313" key="10">
    <source>
        <dbReference type="Proteomes" id="UP000076858"/>
    </source>
</evidence>
<dbReference type="InterPro" id="IPR029056">
    <property type="entry name" value="Ribokinase-like"/>
</dbReference>
<comment type="function">
    <text evidence="8">Catalyzes the dehydration of the S-form of NAD(P)HX at the expense of ATP, which is converted to ADP. Together with NAD(P)HX epimerase, which catalyzes the epimerization of the S- and R-forms, the enzyme allows the repair of both epimers of NAD(P)HX, a damaged form of NAD(P)H that is a result of enzymatic or heat-dependent hydration.</text>
</comment>
<comment type="caution">
    <text evidence="9">The sequence shown here is derived from an EMBL/GenBank/DDBJ whole genome shotgun (WGS) entry which is preliminary data.</text>
</comment>
<dbReference type="InterPro" id="IPR000631">
    <property type="entry name" value="CARKD"/>
</dbReference>
<proteinExistence type="inferred from homology"/>
<comment type="cofactor">
    <cofactor evidence="8">
        <name>Mg(2+)</name>
        <dbReference type="ChEBI" id="CHEBI:18420"/>
    </cofactor>
</comment>
<dbReference type="PROSITE" id="PS51383">
    <property type="entry name" value="YJEF_C_3"/>
    <property type="match status" value="1"/>
</dbReference>
<name>A0A0P5W5Q4_9CRUS</name>
<reference evidence="9 10" key="1">
    <citation type="submission" date="2016-03" db="EMBL/GenBank/DDBJ databases">
        <title>EvidentialGene: Evidence-directed Construction of Genes on Genomes.</title>
        <authorList>
            <person name="Gilbert D.G."/>
            <person name="Choi J.-H."/>
            <person name="Mockaitis K."/>
            <person name="Colbourne J."/>
            <person name="Pfrender M."/>
        </authorList>
    </citation>
    <scope>NUCLEOTIDE SEQUENCE [LARGE SCALE GENOMIC DNA]</scope>
    <source>
        <strain evidence="9 10">Xinb3</strain>
        <tissue evidence="9">Complete organism</tissue>
    </source>
</reference>
<dbReference type="Proteomes" id="UP000076858">
    <property type="component" value="Unassembled WGS sequence"/>
</dbReference>
<dbReference type="PANTHER" id="PTHR12592">
    <property type="entry name" value="ATP-DEPENDENT (S)-NAD(P)H-HYDRATE DEHYDRATASE FAMILY MEMBER"/>
    <property type="match status" value="1"/>
</dbReference>
<keyword evidence="1 8" id="KW-0597">Phosphoprotein</keyword>
<protein>
    <recommendedName>
        <fullName evidence="8">ATP-dependent (S)-NAD(P)H-hydrate dehydratase</fullName>
        <ecNumber evidence="8">4.2.1.93</ecNumber>
    </recommendedName>
    <alternativeName>
        <fullName evidence="8">ATP-dependent NAD(P)HX dehydratase</fullName>
    </alternativeName>
</protein>
<keyword evidence="4" id="KW-0521">NADP</keyword>
<dbReference type="STRING" id="35525.A0A0P5W5Q4"/>
<evidence type="ECO:0000256" key="3">
    <source>
        <dbReference type="ARBA" id="ARBA00022840"/>
    </source>
</evidence>
<dbReference type="EMBL" id="LRGB01002190">
    <property type="protein sequence ID" value="KZS08685.1"/>
    <property type="molecule type" value="Genomic_DNA"/>
</dbReference>
<keyword evidence="6 8" id="KW-0456">Lyase</keyword>
<dbReference type="Gene3D" id="3.40.1190.20">
    <property type="match status" value="1"/>
</dbReference>
<comment type="catalytic activity">
    <reaction evidence="7 8">
        <text>(6S)-NADPHX + ATP = ADP + phosphate + NADPH + H(+)</text>
        <dbReference type="Rhea" id="RHEA:32231"/>
        <dbReference type="ChEBI" id="CHEBI:15378"/>
        <dbReference type="ChEBI" id="CHEBI:30616"/>
        <dbReference type="ChEBI" id="CHEBI:43474"/>
        <dbReference type="ChEBI" id="CHEBI:57783"/>
        <dbReference type="ChEBI" id="CHEBI:64076"/>
        <dbReference type="ChEBI" id="CHEBI:456216"/>
        <dbReference type="EC" id="4.2.1.93"/>
    </reaction>
</comment>
<organism evidence="9 10">
    <name type="scientific">Daphnia magna</name>
    <dbReference type="NCBI Taxonomy" id="35525"/>
    <lineage>
        <taxon>Eukaryota</taxon>
        <taxon>Metazoa</taxon>
        <taxon>Ecdysozoa</taxon>
        <taxon>Arthropoda</taxon>
        <taxon>Crustacea</taxon>
        <taxon>Branchiopoda</taxon>
        <taxon>Diplostraca</taxon>
        <taxon>Cladocera</taxon>
        <taxon>Anomopoda</taxon>
        <taxon>Daphniidae</taxon>
        <taxon>Daphnia</taxon>
    </lineage>
</organism>
<dbReference type="GO" id="GO:0005524">
    <property type="term" value="F:ATP binding"/>
    <property type="evidence" value="ECO:0007669"/>
    <property type="project" value="UniProtKB-KW"/>
</dbReference>
<evidence type="ECO:0000256" key="8">
    <source>
        <dbReference type="HAMAP-Rule" id="MF_03157"/>
    </source>
</evidence>
<dbReference type="AlphaFoldDB" id="A0A0P5W5Q4"/>
<evidence type="ECO:0000256" key="7">
    <source>
        <dbReference type="ARBA" id="ARBA00047472"/>
    </source>
</evidence>
<dbReference type="FunFam" id="3.40.1190.20:FF:000023">
    <property type="entry name" value="ATP-dependent (S)-NAD(P)H-hydrate dehydratase"/>
    <property type="match status" value="1"/>
</dbReference>
<dbReference type="GO" id="GO:0110051">
    <property type="term" value="P:metabolite repair"/>
    <property type="evidence" value="ECO:0007669"/>
    <property type="project" value="TreeGrafter"/>
</dbReference>
<sequence length="350" mass="38297">MHSIRKLLSFQGIGALSHLNCTEKKSSLLFVKPTTSYCSPPTQSTIASMQTLSKEILLLEMKKSIPILSNSLHKGESGRIGVIGGSLEYTGAPYFAAISALRVGCDLVHVFCMKEAAPVIKSYSPELIVHPLLDSSNALKAISEWLPRIHALIIGPGLGRDEATFKVLGPIINHAKELKIPLVIDADGLFYINSNHHIIQNCTNVILTPNTIEFTRLYKAIMGITIDPSQPVQPEDVGALAKKLGHVTILQKAEKDIITNGININICEKMGSPRRCGGQGDLMSGMLATFLYWKTHDQYSHEVTLSAAAAAAHLSRMINRKAFEIHGRGTLASDMIPYIPECFRSLFNQE</sequence>
<dbReference type="PANTHER" id="PTHR12592:SF0">
    <property type="entry name" value="ATP-DEPENDENT (S)-NAD(P)H-HYDRATE DEHYDRATASE"/>
    <property type="match status" value="1"/>
</dbReference>
<dbReference type="Pfam" id="PF01256">
    <property type="entry name" value="Carb_kinase"/>
    <property type="match status" value="1"/>
</dbReference>
<feature type="binding site" evidence="8">
    <location>
        <begin position="271"/>
        <end position="280"/>
    </location>
    <ligand>
        <name>ATP</name>
        <dbReference type="ChEBI" id="CHEBI:30616"/>
    </ligand>
</feature>
<dbReference type="NCBIfam" id="TIGR00196">
    <property type="entry name" value="yjeF_cterm"/>
    <property type="match status" value="1"/>
</dbReference>